<evidence type="ECO:0000313" key="12">
    <source>
        <dbReference type="EMBL" id="EMS24595.1"/>
    </source>
</evidence>
<dbReference type="PANTHER" id="PTHR22600:SF26">
    <property type="entry name" value="BETA-N-ACETYLHEXOSAMINIDASE"/>
    <property type="match status" value="1"/>
</dbReference>
<dbReference type="Gene3D" id="3.30.379.10">
    <property type="entry name" value="Chitobiase/beta-hexosaminidase domain 2-like"/>
    <property type="match status" value="1"/>
</dbReference>
<evidence type="ECO:0000259" key="11">
    <source>
        <dbReference type="Pfam" id="PF14845"/>
    </source>
</evidence>
<reference evidence="12 13" key="1">
    <citation type="journal article" date="2012" name="Nat. Commun.">
        <title>A multi-omic map of the lipid-producing yeast Rhodosporidium toruloides.</title>
        <authorList>
            <person name="Zhu Z."/>
            <person name="Zhang S."/>
            <person name="Liu H."/>
            <person name="Shen H."/>
            <person name="Lin X."/>
            <person name="Yang F."/>
            <person name="Zhou Y.J."/>
            <person name="Jin G."/>
            <person name="Ye M."/>
            <person name="Zou H."/>
            <person name="Zou H."/>
            <person name="Zhao Z.K."/>
        </authorList>
    </citation>
    <scope>NUCLEOTIDE SEQUENCE [LARGE SCALE GENOMIC DNA]</scope>
    <source>
        <strain evidence="12 13">NP11</strain>
    </source>
</reference>
<dbReference type="InterPro" id="IPR025705">
    <property type="entry name" value="Beta_hexosaminidase_sua/sub"/>
</dbReference>
<gene>
    <name evidence="12" type="ORF">RHTO_04774</name>
</gene>
<dbReference type="GeneID" id="27368787"/>
<dbReference type="PIRSF" id="PIRSF001093">
    <property type="entry name" value="B-hxosamndse_ab_euk"/>
    <property type="match status" value="1"/>
</dbReference>
<dbReference type="EMBL" id="KB722644">
    <property type="protein sequence ID" value="EMS24595.1"/>
    <property type="molecule type" value="Genomic_DNA"/>
</dbReference>
<evidence type="ECO:0000256" key="5">
    <source>
        <dbReference type="ARBA" id="ARBA00023180"/>
    </source>
</evidence>
<dbReference type="PRINTS" id="PR00738">
    <property type="entry name" value="GLHYDRLASE20"/>
</dbReference>
<dbReference type="InterPro" id="IPR029019">
    <property type="entry name" value="HEX_eukaryotic_N"/>
</dbReference>
<keyword evidence="5" id="KW-0325">Glycoprotein</keyword>
<dbReference type="InterPro" id="IPR017853">
    <property type="entry name" value="GH"/>
</dbReference>
<evidence type="ECO:0000259" key="10">
    <source>
        <dbReference type="Pfam" id="PF00728"/>
    </source>
</evidence>
<evidence type="ECO:0000313" key="13">
    <source>
        <dbReference type="Proteomes" id="UP000016926"/>
    </source>
</evidence>
<dbReference type="InterPro" id="IPR015883">
    <property type="entry name" value="Glyco_hydro_20_cat"/>
</dbReference>
<dbReference type="AlphaFoldDB" id="M7X3A9"/>
<keyword evidence="4 7" id="KW-0378">Hydrolase</keyword>
<dbReference type="Proteomes" id="UP000016926">
    <property type="component" value="Unassembled WGS sequence"/>
</dbReference>
<dbReference type="EC" id="3.2.1.52" evidence="7"/>
<accession>M7X3A9</accession>
<dbReference type="GO" id="GO:0005975">
    <property type="term" value="P:carbohydrate metabolic process"/>
    <property type="evidence" value="ECO:0007669"/>
    <property type="project" value="InterPro"/>
</dbReference>
<keyword evidence="3 9" id="KW-0732">Signal</keyword>
<evidence type="ECO:0000256" key="4">
    <source>
        <dbReference type="ARBA" id="ARBA00022801"/>
    </source>
</evidence>
<dbReference type="SUPFAM" id="SSF51445">
    <property type="entry name" value="(Trans)glycosidases"/>
    <property type="match status" value="1"/>
</dbReference>
<dbReference type="SUPFAM" id="SSF55545">
    <property type="entry name" value="beta-N-acetylhexosaminidase-like domain"/>
    <property type="match status" value="1"/>
</dbReference>
<feature type="chain" id="PRO_5004087515" description="Beta-hexosaminidase" evidence="9">
    <location>
        <begin position="19"/>
        <end position="580"/>
    </location>
</feature>
<dbReference type="GO" id="GO:0004563">
    <property type="term" value="F:beta-N-acetylhexosaminidase activity"/>
    <property type="evidence" value="ECO:0007669"/>
    <property type="project" value="UniProtKB-EC"/>
</dbReference>
<evidence type="ECO:0000256" key="3">
    <source>
        <dbReference type="ARBA" id="ARBA00022729"/>
    </source>
</evidence>
<comment type="catalytic activity">
    <reaction evidence="1 7">
        <text>Hydrolysis of terminal non-reducing N-acetyl-D-hexosamine residues in N-acetyl-beta-D-hexosaminides.</text>
        <dbReference type="EC" id="3.2.1.52"/>
    </reaction>
</comment>
<proteinExistence type="inferred from homology"/>
<keyword evidence="6 7" id="KW-0326">Glycosidase</keyword>
<dbReference type="FunFam" id="3.20.20.80:FF:000063">
    <property type="entry name" value="Beta-hexosaminidase"/>
    <property type="match status" value="1"/>
</dbReference>
<dbReference type="PANTHER" id="PTHR22600">
    <property type="entry name" value="BETA-HEXOSAMINIDASE"/>
    <property type="match status" value="1"/>
</dbReference>
<protein>
    <recommendedName>
        <fullName evidence="7">Beta-hexosaminidase</fullName>
        <ecNumber evidence="7">3.2.1.52</ecNumber>
    </recommendedName>
</protein>
<evidence type="ECO:0000256" key="1">
    <source>
        <dbReference type="ARBA" id="ARBA00001231"/>
    </source>
</evidence>
<dbReference type="OrthoDB" id="428480at2759"/>
<dbReference type="Pfam" id="PF14845">
    <property type="entry name" value="Glycohydro_20b2"/>
    <property type="match status" value="1"/>
</dbReference>
<feature type="domain" description="Glycoside hydrolase family 20 catalytic" evidence="10">
    <location>
        <begin position="189"/>
        <end position="530"/>
    </location>
</feature>
<dbReference type="HOGENOM" id="CLU_007082_0_2_1"/>
<dbReference type="InterPro" id="IPR029018">
    <property type="entry name" value="Hex-like_dom2"/>
</dbReference>
<evidence type="ECO:0000256" key="6">
    <source>
        <dbReference type="ARBA" id="ARBA00023295"/>
    </source>
</evidence>
<evidence type="ECO:0000256" key="7">
    <source>
        <dbReference type="PIRNR" id="PIRNR001093"/>
    </source>
</evidence>
<dbReference type="GO" id="GO:0030203">
    <property type="term" value="P:glycosaminoglycan metabolic process"/>
    <property type="evidence" value="ECO:0007669"/>
    <property type="project" value="TreeGrafter"/>
</dbReference>
<comment type="similarity">
    <text evidence="2 7">Belongs to the glycosyl hydrolase 20 family.</text>
</comment>
<feature type="domain" description="Beta-hexosaminidase eukaryotic type N-terminal" evidence="11">
    <location>
        <begin position="19"/>
        <end position="159"/>
    </location>
</feature>
<name>M7X3A9_RHOT1</name>
<evidence type="ECO:0000256" key="2">
    <source>
        <dbReference type="ARBA" id="ARBA00006285"/>
    </source>
</evidence>
<evidence type="ECO:0000256" key="9">
    <source>
        <dbReference type="SAM" id="SignalP"/>
    </source>
</evidence>
<dbReference type="Pfam" id="PF00728">
    <property type="entry name" value="Glyco_hydro_20"/>
    <property type="match status" value="1"/>
</dbReference>
<evidence type="ECO:0000256" key="8">
    <source>
        <dbReference type="PIRSR" id="PIRSR001093-1"/>
    </source>
</evidence>
<feature type="active site" description="Proton donor" evidence="8">
    <location>
        <position position="348"/>
    </location>
</feature>
<dbReference type="eggNOG" id="KOG2499">
    <property type="taxonomic scope" value="Eukaryota"/>
</dbReference>
<sequence>MLFSALLILSLHVTRAAALWPRPRSLSTGSSFIRLGDSFEVVAEQGELAKELERRLAKAIARTSRHLQHDRLRRLTPDRGESDRPQVENAPILSRLFLSLNSTVVGTLEDEVVNLYTLDESYSLSVPAATDATSPTASAHLSARTLVGLLRGLETFTQLIYFLPAADDALDGLRYIANVPLRIEDRPAFPYRGFMLDTARNWYPIEDILRTLDTMASTKVNTFHWHITDQQSFPLEIPTFPDLATFGAYSADRIYSTVDVAKVVEYGQDLGIAVMLEVDMPGHTASIANAYPEHIACLDARPWSTYAAEPPAGQLRLGRPDTLAFSKRVLQDAAKLSSSAFFSSGGDEVNKRCYLDDPETSAALESRNSTVDELLDEFVRGLHETLVESNKTPVVWEELVLKHDLSLAKETVVMVWIDSANVRAVADKGHRIIHAASHYFYLDCGAGAWLGRYANGTSWCDPFKTWSKSYSFDPLFNLTREQHELVLGGEALLWSEQAGPETLDSIAWRVWLVLPRSPRAAAAAEVFWTGGSVTEGERSVGEALPRLHDWRYRAVQRGVKAIPLQPHWCALRPGQCDVEL</sequence>
<dbReference type="Gene3D" id="3.20.20.80">
    <property type="entry name" value="Glycosidases"/>
    <property type="match status" value="1"/>
</dbReference>
<organism evidence="12 13">
    <name type="scientific">Rhodotorula toruloides (strain NP11)</name>
    <name type="common">Yeast</name>
    <name type="synonym">Rhodosporidium toruloides</name>
    <dbReference type="NCBI Taxonomy" id="1130832"/>
    <lineage>
        <taxon>Eukaryota</taxon>
        <taxon>Fungi</taxon>
        <taxon>Dikarya</taxon>
        <taxon>Basidiomycota</taxon>
        <taxon>Pucciniomycotina</taxon>
        <taxon>Microbotryomycetes</taxon>
        <taxon>Sporidiobolales</taxon>
        <taxon>Sporidiobolaceae</taxon>
        <taxon>Rhodotorula</taxon>
    </lineage>
</organism>
<dbReference type="GO" id="GO:0016020">
    <property type="term" value="C:membrane"/>
    <property type="evidence" value="ECO:0007669"/>
    <property type="project" value="TreeGrafter"/>
</dbReference>
<keyword evidence="13" id="KW-1185">Reference proteome</keyword>
<feature type="signal peptide" evidence="9">
    <location>
        <begin position="1"/>
        <end position="18"/>
    </location>
</feature>
<dbReference type="RefSeq" id="XP_016275714.1">
    <property type="nucleotide sequence ID" value="XM_016418438.1"/>
</dbReference>